<evidence type="ECO:0000256" key="1">
    <source>
        <dbReference type="ARBA" id="ARBA00004245"/>
    </source>
</evidence>
<sequence length="404" mass="43496">MATAAATGAGGAGGGAGGAAGRAGIDSNQPVVIDNGTGTVKAGFAGGDAPKIVFPSFVGKPKHLRVMLQTKLEGDSFVGKTAEEHRGVLSLEYPMEHGVVRDWDAMEKIWSHVYSSENLDISSEEHPVLLTEAPLNPRTNRERAAEVFFETFGAPALFVSPQATLSLYASGRTTGVVLDSGDGVTHAVPVYEGFTMPHAITRMDVAGRDVTNHLMTLLRKAGYVFHTSAEREVVKAIKEQACYVAFNPTKEERLEQEKHSSKYTFKLPDGTTVDVGPERFRAPEILFNPSLVGLEYAGAHHCIVDAIFKSDLDLRKTLLSQIVLAGGSTMFSGFGDRMLNEVRKATPKAAASGVKIRIAAPPNRDQLTWTGGSILASLATFKSMWVSKQDYEEHGASILHRRSI</sequence>
<evidence type="ECO:0000256" key="8">
    <source>
        <dbReference type="ARBA" id="ARBA00049360"/>
    </source>
</evidence>
<evidence type="ECO:0000256" key="2">
    <source>
        <dbReference type="ARBA" id="ARBA00022490"/>
    </source>
</evidence>
<evidence type="ECO:0000313" key="10">
    <source>
        <dbReference type="EMBL" id="GBG24515.1"/>
    </source>
</evidence>
<dbReference type="PROSITE" id="PS01132">
    <property type="entry name" value="ACTINS_ACT_LIKE"/>
    <property type="match status" value="1"/>
</dbReference>
<organism evidence="10 11">
    <name type="scientific">Hondaea fermentalgiana</name>
    <dbReference type="NCBI Taxonomy" id="2315210"/>
    <lineage>
        <taxon>Eukaryota</taxon>
        <taxon>Sar</taxon>
        <taxon>Stramenopiles</taxon>
        <taxon>Bigyra</taxon>
        <taxon>Labyrinthulomycetes</taxon>
        <taxon>Thraustochytrida</taxon>
        <taxon>Thraustochytriidae</taxon>
        <taxon>Hondaea</taxon>
    </lineage>
</organism>
<dbReference type="PRINTS" id="PR00190">
    <property type="entry name" value="ACTIN"/>
</dbReference>
<dbReference type="PANTHER" id="PTHR11937">
    <property type="entry name" value="ACTIN"/>
    <property type="match status" value="1"/>
</dbReference>
<keyword evidence="2" id="KW-0963">Cytoplasm</keyword>
<dbReference type="CDD" id="cd10216">
    <property type="entry name" value="ASKHA_NBD_Arp1"/>
    <property type="match status" value="1"/>
</dbReference>
<dbReference type="Gene3D" id="3.90.640.10">
    <property type="entry name" value="Actin, Chain A, domain 4"/>
    <property type="match status" value="1"/>
</dbReference>
<dbReference type="InterPro" id="IPR043129">
    <property type="entry name" value="ATPase_NBD"/>
</dbReference>
<comment type="caution">
    <text evidence="10">The sequence shown here is derived from an EMBL/GenBank/DDBJ whole genome shotgun (WGS) entry which is preliminary data.</text>
</comment>
<dbReference type="OrthoDB" id="5132116at2759"/>
<dbReference type="AlphaFoldDB" id="A0A2R5G1V3"/>
<feature type="region of interest" description="Disordered" evidence="9">
    <location>
        <begin position="1"/>
        <end position="20"/>
    </location>
</feature>
<keyword evidence="11" id="KW-1185">Reference proteome</keyword>
<comment type="subcellular location">
    <subcellularLocation>
        <location evidence="1">Cytoplasm</location>
        <location evidence="1">Cytoskeleton</location>
    </subcellularLocation>
</comment>
<feature type="compositionally biased region" description="Gly residues" evidence="9">
    <location>
        <begin position="8"/>
        <end position="20"/>
    </location>
</feature>
<dbReference type="FunFam" id="3.30.420.40:FF:000502">
    <property type="entry name" value="Actin-Related Proteins"/>
    <property type="match status" value="1"/>
</dbReference>
<evidence type="ECO:0000256" key="7">
    <source>
        <dbReference type="ARBA" id="ARBA00038483"/>
    </source>
</evidence>
<dbReference type="InterPro" id="IPR004000">
    <property type="entry name" value="Actin"/>
</dbReference>
<keyword evidence="6" id="KW-0206">Cytoskeleton</keyword>
<dbReference type="InterPro" id="IPR004001">
    <property type="entry name" value="Actin_CS"/>
</dbReference>
<proteinExistence type="inferred from homology"/>
<evidence type="ECO:0000313" key="11">
    <source>
        <dbReference type="Proteomes" id="UP000241890"/>
    </source>
</evidence>
<dbReference type="EMBL" id="BEYU01000006">
    <property type="protein sequence ID" value="GBG24515.1"/>
    <property type="molecule type" value="Genomic_DNA"/>
</dbReference>
<dbReference type="FunCoup" id="A0A2R5G1V3">
    <property type="interactions" value="68"/>
</dbReference>
<gene>
    <name evidence="10" type="ORF">FCC1311_007342</name>
</gene>
<reference evidence="10 11" key="1">
    <citation type="submission" date="2017-12" db="EMBL/GenBank/DDBJ databases">
        <title>Sequencing, de novo assembly and annotation of complete genome of a new Thraustochytrid species, strain FCC1311.</title>
        <authorList>
            <person name="Sedici K."/>
            <person name="Godart F."/>
            <person name="Aiese Cigliano R."/>
            <person name="Sanseverino W."/>
            <person name="Barakat M."/>
            <person name="Ortet P."/>
            <person name="Marechal E."/>
            <person name="Cagnac O."/>
            <person name="Amato A."/>
        </authorList>
    </citation>
    <scope>NUCLEOTIDE SEQUENCE [LARGE SCALE GENOMIC DNA]</scope>
</reference>
<evidence type="ECO:0000256" key="9">
    <source>
        <dbReference type="SAM" id="MobiDB-lite"/>
    </source>
</evidence>
<dbReference type="FunFam" id="3.30.420.40:FF:000058">
    <property type="entry name" value="Putative actin-related protein 5"/>
    <property type="match status" value="1"/>
</dbReference>
<keyword evidence="3" id="KW-0547">Nucleotide-binding</keyword>
<dbReference type="Proteomes" id="UP000241890">
    <property type="component" value="Unassembled WGS sequence"/>
</dbReference>
<dbReference type="FunFam" id="3.90.640.10:FF:000008">
    <property type="entry name" value="alpha-centractin isoform X1"/>
    <property type="match status" value="1"/>
</dbReference>
<dbReference type="GO" id="GO:0005524">
    <property type="term" value="F:ATP binding"/>
    <property type="evidence" value="ECO:0007669"/>
    <property type="project" value="UniProtKB-KW"/>
</dbReference>
<comment type="similarity">
    <text evidence="7">Belongs to the actin family. ARP1 subfamily.</text>
</comment>
<evidence type="ECO:0000256" key="3">
    <source>
        <dbReference type="ARBA" id="ARBA00022741"/>
    </source>
</evidence>
<evidence type="ECO:0000256" key="6">
    <source>
        <dbReference type="ARBA" id="ARBA00023212"/>
    </source>
</evidence>
<dbReference type="InterPro" id="IPR020902">
    <property type="entry name" value="Actin/actin-like_CS"/>
</dbReference>
<accession>A0A2R5G1V3</accession>
<protein>
    <submittedName>
        <fullName evidence="10">Actin-like protein</fullName>
    </submittedName>
</protein>
<comment type="catalytic activity">
    <reaction evidence="8">
        <text>ATP + H2O = ADP + phosphate + H(+)</text>
        <dbReference type="Rhea" id="RHEA:13065"/>
        <dbReference type="ChEBI" id="CHEBI:15377"/>
        <dbReference type="ChEBI" id="CHEBI:15378"/>
        <dbReference type="ChEBI" id="CHEBI:30616"/>
        <dbReference type="ChEBI" id="CHEBI:43474"/>
        <dbReference type="ChEBI" id="CHEBI:456216"/>
    </reaction>
</comment>
<dbReference type="Pfam" id="PF00022">
    <property type="entry name" value="Actin"/>
    <property type="match status" value="1"/>
</dbReference>
<dbReference type="SMART" id="SM00268">
    <property type="entry name" value="ACTIN"/>
    <property type="match status" value="1"/>
</dbReference>
<dbReference type="GO" id="GO:0005856">
    <property type="term" value="C:cytoskeleton"/>
    <property type="evidence" value="ECO:0007669"/>
    <property type="project" value="UniProtKB-SubCell"/>
</dbReference>
<evidence type="ECO:0000256" key="5">
    <source>
        <dbReference type="ARBA" id="ARBA00022840"/>
    </source>
</evidence>
<dbReference type="SUPFAM" id="SSF53067">
    <property type="entry name" value="Actin-like ATPase domain"/>
    <property type="match status" value="2"/>
</dbReference>
<evidence type="ECO:0000256" key="4">
    <source>
        <dbReference type="ARBA" id="ARBA00022801"/>
    </source>
</evidence>
<dbReference type="PROSITE" id="PS00432">
    <property type="entry name" value="ACTINS_2"/>
    <property type="match status" value="1"/>
</dbReference>
<dbReference type="InParanoid" id="A0A2R5G1V3"/>
<dbReference type="GO" id="GO:0016787">
    <property type="term" value="F:hydrolase activity"/>
    <property type="evidence" value="ECO:0007669"/>
    <property type="project" value="UniProtKB-KW"/>
</dbReference>
<keyword evidence="4" id="KW-0378">Hydrolase</keyword>
<dbReference type="Gene3D" id="3.30.420.40">
    <property type="match status" value="2"/>
</dbReference>
<keyword evidence="5" id="KW-0067">ATP-binding</keyword>
<name>A0A2R5G1V3_9STRA</name>